<dbReference type="RefSeq" id="WP_370563023.1">
    <property type="nucleotide sequence ID" value="NZ_JBFWIB010000002.1"/>
</dbReference>
<dbReference type="PANTHER" id="PTHR48078:SF6">
    <property type="entry name" value="L-THREONINE DEHYDRATASE CATABOLIC TDCB"/>
    <property type="match status" value="1"/>
</dbReference>
<comment type="caution">
    <text evidence="5">The sequence shown here is derived from an EMBL/GenBank/DDBJ whole genome shotgun (WGS) entry which is preliminary data.</text>
</comment>
<dbReference type="SUPFAM" id="SSF53686">
    <property type="entry name" value="Tryptophan synthase beta subunit-like PLP-dependent enzymes"/>
    <property type="match status" value="1"/>
</dbReference>
<dbReference type="EMBL" id="JBFWIC010000003">
    <property type="protein sequence ID" value="MEZ0473623.1"/>
    <property type="molecule type" value="Genomic_DNA"/>
</dbReference>
<dbReference type="GO" id="GO:0004795">
    <property type="term" value="F:threonine synthase activity"/>
    <property type="evidence" value="ECO:0007669"/>
    <property type="project" value="UniProtKB-EC"/>
</dbReference>
<dbReference type="NCBIfam" id="NF006050">
    <property type="entry name" value="PRK08197.1"/>
    <property type="match status" value="1"/>
</dbReference>
<feature type="domain" description="Tryptophan synthase beta chain-like PALP" evidence="4">
    <location>
        <begin position="80"/>
        <end position="403"/>
    </location>
</feature>
<organism evidence="5 6">
    <name type="scientific">Luteimonas salinilitoris</name>
    <dbReference type="NCBI Taxonomy" id="3237697"/>
    <lineage>
        <taxon>Bacteria</taxon>
        <taxon>Pseudomonadati</taxon>
        <taxon>Pseudomonadota</taxon>
        <taxon>Gammaproteobacteria</taxon>
        <taxon>Lysobacterales</taxon>
        <taxon>Lysobacteraceae</taxon>
        <taxon>Luteimonas</taxon>
    </lineage>
</organism>
<accession>A0ABV4HLM7</accession>
<dbReference type="EC" id="4.2.3.1" evidence="5"/>
<reference evidence="5 6" key="1">
    <citation type="submission" date="2024-07" db="EMBL/GenBank/DDBJ databases">
        <title>Luteimonas salilacus sp. nov., isolated from the shore soil of Salt Lake in Tibet of China.</title>
        <authorList>
            <person name="Zhang X."/>
            <person name="Li A."/>
        </authorList>
    </citation>
    <scope>NUCLEOTIDE SEQUENCE [LARGE SCALE GENOMIC DNA]</scope>
    <source>
        <strain evidence="5 6">B3-2-R+30</strain>
    </source>
</reference>
<dbReference type="Pfam" id="PF00291">
    <property type="entry name" value="PALP"/>
    <property type="match status" value="1"/>
</dbReference>
<evidence type="ECO:0000259" key="4">
    <source>
        <dbReference type="Pfam" id="PF00291"/>
    </source>
</evidence>
<keyword evidence="2" id="KW-0663">Pyridoxal phosphate</keyword>
<dbReference type="Proteomes" id="UP001566331">
    <property type="component" value="Unassembled WGS sequence"/>
</dbReference>
<keyword evidence="6" id="KW-1185">Reference proteome</keyword>
<evidence type="ECO:0000256" key="3">
    <source>
        <dbReference type="ARBA" id="ARBA00023239"/>
    </source>
</evidence>
<evidence type="ECO:0000256" key="2">
    <source>
        <dbReference type="ARBA" id="ARBA00022898"/>
    </source>
</evidence>
<dbReference type="InterPro" id="IPR036052">
    <property type="entry name" value="TrpB-like_PALP_sf"/>
</dbReference>
<evidence type="ECO:0000256" key="1">
    <source>
        <dbReference type="ARBA" id="ARBA00001933"/>
    </source>
</evidence>
<keyword evidence="3 5" id="KW-0456">Lyase</keyword>
<sequence>MTYVRCLRGVGSGVEYPADAPMNLDPADGRPLEMVLDLERLAADRPHAAWYDPGRRDMWRFGALMALDVSDPADAAHVVALGEGHTPLLDYRDHPVARRAALDLRVKDEGRAHPGFGANPTQSFKDRGMAMVVAQARRLGLAKLAVPTQGNAGDSLVRYALAGGLSVVVAMPGDTPMPILGNVAAAAHRHPRQVVLELAGPTIREAAALLRERYLPQGYFSVATFQEPGWRIEGKKSLGLELAEPAPGDKRWSLPDAVIYPTGGGTGVLGMWKAWGELEALGLIGSARPRMLCVQSASTAPLVRAFDDGADDTTAMPAGATLATGLNVPGGVGHFRVLQIVRASGGAAVAVSEAKIARELVDRWRSTRDWISPEGAACLAALPQLLDRGLLAAGERVVAVNTGSAEKYLPALRHLLQAGDGVNAG</sequence>
<dbReference type="PANTHER" id="PTHR48078">
    <property type="entry name" value="THREONINE DEHYDRATASE, MITOCHONDRIAL-RELATED"/>
    <property type="match status" value="1"/>
</dbReference>
<evidence type="ECO:0000313" key="6">
    <source>
        <dbReference type="Proteomes" id="UP001566331"/>
    </source>
</evidence>
<evidence type="ECO:0000313" key="5">
    <source>
        <dbReference type="EMBL" id="MEZ0473623.1"/>
    </source>
</evidence>
<name>A0ABV4HLM7_9GAMM</name>
<dbReference type="InterPro" id="IPR001926">
    <property type="entry name" value="TrpB-like_PALP"/>
</dbReference>
<comment type="cofactor">
    <cofactor evidence="1">
        <name>pyridoxal 5'-phosphate</name>
        <dbReference type="ChEBI" id="CHEBI:597326"/>
    </cofactor>
</comment>
<proteinExistence type="predicted"/>
<protein>
    <submittedName>
        <fullName evidence="5">Threonine synthase</fullName>
        <ecNumber evidence="5">4.2.3.1</ecNumber>
    </submittedName>
</protein>
<gene>
    <name evidence="5" type="ORF">AB6713_03195</name>
</gene>
<dbReference type="Gene3D" id="3.40.50.1100">
    <property type="match status" value="2"/>
</dbReference>
<dbReference type="InterPro" id="IPR050147">
    <property type="entry name" value="Ser/Thr_Dehydratase"/>
</dbReference>